<keyword evidence="1" id="KW-0812">Transmembrane</keyword>
<keyword evidence="1" id="KW-0472">Membrane</keyword>
<evidence type="ECO:0008006" key="4">
    <source>
        <dbReference type="Google" id="ProtNLM"/>
    </source>
</evidence>
<dbReference type="Proteomes" id="UP000259157">
    <property type="component" value="Segment"/>
</dbReference>
<reference evidence="3" key="1">
    <citation type="submission" date="2018-06" db="EMBL/GenBank/DDBJ databases">
        <authorList>
            <person name="Zhirakovskaya E."/>
        </authorList>
    </citation>
    <scope>NUCLEOTIDE SEQUENCE [LARGE SCALE GENOMIC DNA]</scope>
</reference>
<dbReference type="KEGG" id="vg:64871473"/>
<organism evidence="2 3">
    <name type="scientific">Mycobacterium phage Steamy</name>
    <dbReference type="NCBI Taxonomy" id="2250309"/>
    <lineage>
        <taxon>Viruses</taxon>
        <taxon>Duplodnaviria</taxon>
        <taxon>Heunggongvirae</taxon>
        <taxon>Uroviricota</taxon>
        <taxon>Caudoviricetes</taxon>
        <taxon>Pharaohvirus</taxon>
        <taxon>Pharaohvirus steamy</taxon>
    </lineage>
</organism>
<dbReference type="EMBL" id="MH513984">
    <property type="protein sequence ID" value="AXH48833.1"/>
    <property type="molecule type" value="Genomic_DNA"/>
</dbReference>
<evidence type="ECO:0000313" key="2">
    <source>
        <dbReference type="EMBL" id="AXH48833.1"/>
    </source>
</evidence>
<accession>A0A345L0N1</accession>
<protein>
    <recommendedName>
        <fullName evidence="4">Heme exporter protein D</fullName>
    </recommendedName>
</protein>
<evidence type="ECO:0000313" key="3">
    <source>
        <dbReference type="Proteomes" id="UP000259157"/>
    </source>
</evidence>
<gene>
    <name evidence="2" type="primary">59</name>
    <name evidence="2" type="ORF">SEA_STEAMY_59</name>
</gene>
<dbReference type="GeneID" id="64871473"/>
<proteinExistence type="predicted"/>
<keyword evidence="1" id="KW-1133">Transmembrane helix</keyword>
<sequence length="50" mass="5653">MIGIEGFLWAWGYIVALTLLAWALHHLEARKEKRARTETASSSQSPEAVR</sequence>
<keyword evidence="3" id="KW-1185">Reference proteome</keyword>
<feature type="transmembrane region" description="Helical" evidence="1">
    <location>
        <begin position="6"/>
        <end position="24"/>
    </location>
</feature>
<dbReference type="RefSeq" id="YP_010061846.1">
    <property type="nucleotide sequence ID" value="NC_054787.1"/>
</dbReference>
<evidence type="ECO:0000256" key="1">
    <source>
        <dbReference type="SAM" id="Phobius"/>
    </source>
</evidence>
<name>A0A345L0N1_9CAUD</name>